<dbReference type="InParanoid" id="A0A482X5R6"/>
<evidence type="ECO:0000256" key="3">
    <source>
        <dbReference type="ARBA" id="ARBA00022771"/>
    </source>
</evidence>
<feature type="compositionally biased region" description="Low complexity" evidence="8">
    <location>
        <begin position="70"/>
        <end position="84"/>
    </location>
</feature>
<keyword evidence="11" id="KW-1185">Reference proteome</keyword>
<keyword evidence="2" id="KW-0677">Repeat</keyword>
<dbReference type="FunFam" id="3.30.160.60:FF:000100">
    <property type="entry name" value="Zinc finger 45-like"/>
    <property type="match status" value="1"/>
</dbReference>
<feature type="compositionally biased region" description="Polar residues" evidence="8">
    <location>
        <begin position="461"/>
        <end position="483"/>
    </location>
</feature>
<dbReference type="PANTHER" id="PTHR24388:SF104">
    <property type="entry name" value="AT-RICH BINDING PROTEIN-RELATED"/>
    <property type="match status" value="1"/>
</dbReference>
<protein>
    <recommendedName>
        <fullName evidence="9">C2H2-type domain-containing protein</fullName>
    </recommendedName>
</protein>
<feature type="region of interest" description="Disordered" evidence="8">
    <location>
        <begin position="461"/>
        <end position="561"/>
    </location>
</feature>
<dbReference type="PANTHER" id="PTHR24388">
    <property type="entry name" value="ZINC FINGER PROTEIN"/>
    <property type="match status" value="1"/>
</dbReference>
<organism evidence="10 11">
    <name type="scientific">Laodelphax striatellus</name>
    <name type="common">Small brown planthopper</name>
    <name type="synonym">Delphax striatella</name>
    <dbReference type="NCBI Taxonomy" id="195883"/>
    <lineage>
        <taxon>Eukaryota</taxon>
        <taxon>Metazoa</taxon>
        <taxon>Ecdysozoa</taxon>
        <taxon>Arthropoda</taxon>
        <taxon>Hexapoda</taxon>
        <taxon>Insecta</taxon>
        <taxon>Pterygota</taxon>
        <taxon>Neoptera</taxon>
        <taxon>Paraneoptera</taxon>
        <taxon>Hemiptera</taxon>
        <taxon>Auchenorrhyncha</taxon>
        <taxon>Fulgoroidea</taxon>
        <taxon>Delphacidae</taxon>
        <taxon>Criomorphinae</taxon>
        <taxon>Laodelphax</taxon>
    </lineage>
</organism>
<feature type="region of interest" description="Disordered" evidence="8">
    <location>
        <begin position="1"/>
        <end position="133"/>
    </location>
</feature>
<dbReference type="PROSITE" id="PS00028">
    <property type="entry name" value="ZINC_FINGER_C2H2_1"/>
    <property type="match status" value="2"/>
</dbReference>
<comment type="similarity">
    <text evidence="6">Belongs to the snail C2H2-type zinc-finger protein family.</text>
</comment>
<feature type="region of interest" description="Disordered" evidence="8">
    <location>
        <begin position="145"/>
        <end position="189"/>
    </location>
</feature>
<dbReference type="Gene3D" id="3.30.160.60">
    <property type="entry name" value="Classic Zinc Finger"/>
    <property type="match status" value="1"/>
</dbReference>
<sequence>MTTKVKPAVVSDVKQHVNSTAAGPISVPEGFLAKPPLDADAGISSEEEEEDEEEGDDEEDEEPIKTNIPSRRTSSASASSQGSEGSKEKVFVKKEPTNDVELEKKPAKKIEEKESNEKKQIEKEPTSHLLNNCQIKLEKVSIVKVKKEPSTKDDEEEKNESSGNDSGVESGSSDSTNSTKDIKNIPPPKIGSLTILGPSLLNSSVKNGSLSITPANALASPLNALSAMAGNAAESASAGFGGEGALSSEYIPLDKLAMMGTTMRPRAAADKCEVCGESAADAAALESHRAARKHYKCCVAAECAAVVFETRADLGMHKMSCHRLQPTPPPSPHAPPPMSSPQLYCGPVANAVTAPQPQPGSIQPRSFASLAAPPSQQNTELLNTVNTNQLLVMKRLQSAPTDAPLAKGRRMDVGLDNGMPMQGAPNPVQLRPGSSVSISAAPQKGSANVVANLLATRGITVTPSGDANRTQPQQQTAIAQNAPSRAPPPLTLSSAISILPASSQSRQGSGFASPQARSSGRPGNQPPTLNLPTVDLTRDTPPQRQSPQMQRGRPPHQPPQRMRAFTCQVCDKSFHTRDSLSAHMSTHSSPSKLSHKCNLCNAQYPTQQGLAQHKQSFHKESSSSGVEVALPVVDLKQPGVPERLASLGIRHCIPLSQLQSMSGGLFGVPIIAIDSARSPAQSNLGGLGASNILSLGPLKSIPPR</sequence>
<dbReference type="GO" id="GO:0000981">
    <property type="term" value="F:DNA-binding transcription factor activity, RNA polymerase II-specific"/>
    <property type="evidence" value="ECO:0007669"/>
    <property type="project" value="TreeGrafter"/>
</dbReference>
<evidence type="ECO:0000259" key="9">
    <source>
        <dbReference type="PROSITE" id="PS50157"/>
    </source>
</evidence>
<proteinExistence type="inferred from homology"/>
<evidence type="ECO:0000256" key="1">
    <source>
        <dbReference type="ARBA" id="ARBA00022723"/>
    </source>
</evidence>
<dbReference type="InterPro" id="IPR050527">
    <property type="entry name" value="Snail/Krueppel_Znf"/>
</dbReference>
<dbReference type="InterPro" id="IPR036236">
    <property type="entry name" value="Znf_C2H2_sf"/>
</dbReference>
<dbReference type="SMR" id="A0A482X5R6"/>
<evidence type="ECO:0000313" key="11">
    <source>
        <dbReference type="Proteomes" id="UP000291343"/>
    </source>
</evidence>
<feature type="compositionally biased region" description="Low complexity" evidence="8">
    <location>
        <begin position="491"/>
        <end position="503"/>
    </location>
</feature>
<evidence type="ECO:0000256" key="8">
    <source>
        <dbReference type="SAM" id="MobiDB-lite"/>
    </source>
</evidence>
<evidence type="ECO:0000313" key="10">
    <source>
        <dbReference type="EMBL" id="RZF41032.1"/>
    </source>
</evidence>
<feature type="compositionally biased region" description="Polar residues" evidence="8">
    <location>
        <begin position="353"/>
        <end position="366"/>
    </location>
</feature>
<evidence type="ECO:0000256" key="5">
    <source>
        <dbReference type="ARBA" id="ARBA00023242"/>
    </source>
</evidence>
<dbReference type="SMART" id="SM00355">
    <property type="entry name" value="ZnF_C2H2"/>
    <property type="match status" value="4"/>
</dbReference>
<feature type="compositionally biased region" description="Acidic residues" evidence="8">
    <location>
        <begin position="45"/>
        <end position="62"/>
    </location>
</feature>
<feature type="region of interest" description="Disordered" evidence="8">
    <location>
        <begin position="349"/>
        <end position="374"/>
    </location>
</feature>
<dbReference type="GO" id="GO:0000978">
    <property type="term" value="F:RNA polymerase II cis-regulatory region sequence-specific DNA binding"/>
    <property type="evidence" value="ECO:0007669"/>
    <property type="project" value="TreeGrafter"/>
</dbReference>
<dbReference type="GO" id="GO:0008270">
    <property type="term" value="F:zinc ion binding"/>
    <property type="evidence" value="ECO:0007669"/>
    <property type="project" value="UniProtKB-KW"/>
</dbReference>
<comment type="caution">
    <text evidence="10">The sequence shown here is derived from an EMBL/GenBank/DDBJ whole genome shotgun (WGS) entry which is preliminary data.</text>
</comment>
<dbReference type="EMBL" id="QKKF02017260">
    <property type="protein sequence ID" value="RZF41032.1"/>
    <property type="molecule type" value="Genomic_DNA"/>
</dbReference>
<dbReference type="InterPro" id="IPR013087">
    <property type="entry name" value="Znf_C2H2_type"/>
</dbReference>
<evidence type="ECO:0000256" key="2">
    <source>
        <dbReference type="ARBA" id="ARBA00022737"/>
    </source>
</evidence>
<evidence type="ECO:0000256" key="7">
    <source>
        <dbReference type="PROSITE-ProRule" id="PRU00042"/>
    </source>
</evidence>
<evidence type="ECO:0000256" key="4">
    <source>
        <dbReference type="ARBA" id="ARBA00022833"/>
    </source>
</evidence>
<feature type="compositionally biased region" description="Basic and acidic residues" evidence="8">
    <location>
        <begin position="85"/>
        <end position="126"/>
    </location>
</feature>
<dbReference type="AlphaFoldDB" id="A0A482X5R6"/>
<dbReference type="PROSITE" id="PS50157">
    <property type="entry name" value="ZINC_FINGER_C2H2_2"/>
    <property type="match status" value="1"/>
</dbReference>
<feature type="compositionally biased region" description="Polar residues" evidence="8">
    <location>
        <begin position="161"/>
        <end position="179"/>
    </location>
</feature>
<dbReference type="SUPFAM" id="SSF57667">
    <property type="entry name" value="beta-beta-alpha zinc fingers"/>
    <property type="match status" value="1"/>
</dbReference>
<dbReference type="STRING" id="195883.A0A482X5R6"/>
<feature type="compositionally biased region" description="Polar residues" evidence="8">
    <location>
        <begin position="504"/>
        <end position="531"/>
    </location>
</feature>
<reference evidence="10 11" key="1">
    <citation type="journal article" date="2017" name="Gigascience">
        <title>Genome sequence of the small brown planthopper, Laodelphax striatellus.</title>
        <authorList>
            <person name="Zhu J."/>
            <person name="Jiang F."/>
            <person name="Wang X."/>
            <person name="Yang P."/>
            <person name="Bao Y."/>
            <person name="Zhao W."/>
            <person name="Wang W."/>
            <person name="Lu H."/>
            <person name="Wang Q."/>
            <person name="Cui N."/>
            <person name="Li J."/>
            <person name="Chen X."/>
            <person name="Luo L."/>
            <person name="Yu J."/>
            <person name="Kang L."/>
            <person name="Cui F."/>
        </authorList>
    </citation>
    <scope>NUCLEOTIDE SEQUENCE [LARGE SCALE GENOMIC DNA]</scope>
    <source>
        <strain evidence="10">Lst14</strain>
    </source>
</reference>
<keyword evidence="5" id="KW-0539">Nucleus</keyword>
<name>A0A482X5R6_LAOST</name>
<keyword evidence="1" id="KW-0479">Metal-binding</keyword>
<dbReference type="OrthoDB" id="5982876at2759"/>
<accession>A0A482X5R6</accession>
<keyword evidence="4" id="KW-0862">Zinc</keyword>
<dbReference type="Proteomes" id="UP000291343">
    <property type="component" value="Unassembled WGS sequence"/>
</dbReference>
<feature type="domain" description="C2H2-type" evidence="9">
    <location>
        <begin position="565"/>
        <end position="592"/>
    </location>
</feature>
<keyword evidence="3 7" id="KW-0863">Zinc-finger</keyword>
<gene>
    <name evidence="10" type="ORF">LSTR_LSTR002664</name>
</gene>
<evidence type="ECO:0000256" key="6">
    <source>
        <dbReference type="ARBA" id="ARBA00037948"/>
    </source>
</evidence>
<dbReference type="Pfam" id="PF13912">
    <property type="entry name" value="zf-C2H2_6"/>
    <property type="match status" value="2"/>
</dbReference>